<dbReference type="Pfam" id="PF00990">
    <property type="entry name" value="GGDEF"/>
    <property type="match status" value="1"/>
</dbReference>
<dbReference type="SMART" id="SM00267">
    <property type="entry name" value="GGDEF"/>
    <property type="match status" value="1"/>
</dbReference>
<dbReference type="InterPro" id="IPR050469">
    <property type="entry name" value="Diguanylate_Cyclase"/>
</dbReference>
<dbReference type="InterPro" id="IPR043128">
    <property type="entry name" value="Rev_trsase/Diguanyl_cyclase"/>
</dbReference>
<dbReference type="Proteomes" id="UP000295247">
    <property type="component" value="Unassembled WGS sequence"/>
</dbReference>
<dbReference type="PANTHER" id="PTHR45138:SF6">
    <property type="entry name" value="DIGUANYLATE CYCLASE DGCN"/>
    <property type="match status" value="1"/>
</dbReference>
<gene>
    <name evidence="5" type="ORF">EDC29_1207</name>
</gene>
<feature type="compositionally biased region" description="Polar residues" evidence="3">
    <location>
        <begin position="1"/>
        <end position="25"/>
    </location>
</feature>
<sequence>MSSISQADTPHLTLVSSSETVTQPEPKSVDPVAFLQAITASLDLDRVLTILNRFLFDLVCHSGWEYLNAAEGLAFEGGQPDRHRLEYDLSLGGGEMGRLVLMRGRRFSELEQERIEALLGLAAPALKNALAYQTVLTQLESDPLTGLGNRIALFREGAHWLADAVRQSRPLSMLVLDLDGFKRINDQFGHPEGDRLLQAVAKGLRSATRASDLCVRMGGDEFVILLPGTDLTHAMECAERVRLAIEHCSSETAEGVRVGVCASIGVATHRPGMDLDQLYTQADEALYAAKRAGRNRTLAGAGCGCAMVRETTQQQLPLC</sequence>
<dbReference type="Gene3D" id="3.30.70.270">
    <property type="match status" value="1"/>
</dbReference>
<protein>
    <recommendedName>
        <fullName evidence="2">diguanylate cyclase</fullName>
        <ecNumber evidence="2">2.7.7.65</ecNumber>
    </recommendedName>
</protein>
<comment type="caution">
    <text evidence="5">The sequence shown here is derived from an EMBL/GenBank/DDBJ whole genome shotgun (WGS) entry which is preliminary data.</text>
</comment>
<dbReference type="PANTHER" id="PTHR45138">
    <property type="entry name" value="REGULATORY COMPONENTS OF SENSORY TRANSDUCTION SYSTEM"/>
    <property type="match status" value="1"/>
</dbReference>
<evidence type="ECO:0000259" key="4">
    <source>
        <dbReference type="PROSITE" id="PS50887"/>
    </source>
</evidence>
<dbReference type="GO" id="GO:0005886">
    <property type="term" value="C:plasma membrane"/>
    <property type="evidence" value="ECO:0007669"/>
    <property type="project" value="TreeGrafter"/>
</dbReference>
<dbReference type="FunFam" id="3.30.70.270:FF:000001">
    <property type="entry name" value="Diguanylate cyclase domain protein"/>
    <property type="match status" value="1"/>
</dbReference>
<evidence type="ECO:0000313" key="5">
    <source>
        <dbReference type="EMBL" id="TCW32092.1"/>
    </source>
</evidence>
<feature type="domain" description="GGDEF" evidence="4">
    <location>
        <begin position="169"/>
        <end position="302"/>
    </location>
</feature>
<evidence type="ECO:0000256" key="2">
    <source>
        <dbReference type="ARBA" id="ARBA00012528"/>
    </source>
</evidence>
<reference evidence="5 6" key="1">
    <citation type="submission" date="2019-03" db="EMBL/GenBank/DDBJ databases">
        <title>Genomic Encyclopedia of Type Strains, Phase IV (KMG-IV): sequencing the most valuable type-strain genomes for metagenomic binning, comparative biology and taxonomic classification.</title>
        <authorList>
            <person name="Goeker M."/>
        </authorList>
    </citation>
    <scope>NUCLEOTIDE SEQUENCE [LARGE SCALE GENOMIC DNA]</scope>
    <source>
        <strain evidence="5 6">DSM 203</strain>
    </source>
</reference>
<dbReference type="PROSITE" id="PS50887">
    <property type="entry name" value="GGDEF"/>
    <property type="match status" value="1"/>
</dbReference>
<dbReference type="GO" id="GO:0043709">
    <property type="term" value="P:cell adhesion involved in single-species biofilm formation"/>
    <property type="evidence" value="ECO:0007669"/>
    <property type="project" value="TreeGrafter"/>
</dbReference>
<dbReference type="InterPro" id="IPR000160">
    <property type="entry name" value="GGDEF_dom"/>
</dbReference>
<accession>A0A4R4A434</accession>
<feature type="region of interest" description="Disordered" evidence="3">
    <location>
        <begin position="1"/>
        <end position="26"/>
    </location>
</feature>
<dbReference type="AlphaFoldDB" id="A0A4R4A434"/>
<comment type="cofactor">
    <cofactor evidence="1">
        <name>Mg(2+)</name>
        <dbReference type="ChEBI" id="CHEBI:18420"/>
    </cofactor>
</comment>
<dbReference type="GO" id="GO:1902201">
    <property type="term" value="P:negative regulation of bacterial-type flagellum-dependent cell motility"/>
    <property type="evidence" value="ECO:0007669"/>
    <property type="project" value="TreeGrafter"/>
</dbReference>
<dbReference type="CDD" id="cd01949">
    <property type="entry name" value="GGDEF"/>
    <property type="match status" value="1"/>
</dbReference>
<dbReference type="RefSeq" id="WP_123141074.1">
    <property type="nucleotide sequence ID" value="NZ_NRRH01000029.1"/>
</dbReference>
<dbReference type="EC" id="2.7.7.65" evidence="2"/>
<organism evidence="5 6">
    <name type="scientific">Marichromatium gracile</name>
    <name type="common">Chromatium gracile</name>
    <dbReference type="NCBI Taxonomy" id="1048"/>
    <lineage>
        <taxon>Bacteria</taxon>
        <taxon>Pseudomonadati</taxon>
        <taxon>Pseudomonadota</taxon>
        <taxon>Gammaproteobacteria</taxon>
        <taxon>Chromatiales</taxon>
        <taxon>Chromatiaceae</taxon>
        <taxon>Marichromatium</taxon>
    </lineage>
</organism>
<dbReference type="NCBIfam" id="TIGR00254">
    <property type="entry name" value="GGDEF"/>
    <property type="match status" value="1"/>
</dbReference>
<dbReference type="GO" id="GO:0052621">
    <property type="term" value="F:diguanylate cyclase activity"/>
    <property type="evidence" value="ECO:0007669"/>
    <property type="project" value="UniProtKB-EC"/>
</dbReference>
<dbReference type="EMBL" id="SMDC01000020">
    <property type="protein sequence ID" value="TCW32092.1"/>
    <property type="molecule type" value="Genomic_DNA"/>
</dbReference>
<name>A0A4R4A434_MARGR</name>
<proteinExistence type="predicted"/>
<evidence type="ECO:0000256" key="3">
    <source>
        <dbReference type="SAM" id="MobiDB-lite"/>
    </source>
</evidence>
<evidence type="ECO:0000313" key="6">
    <source>
        <dbReference type="Proteomes" id="UP000295247"/>
    </source>
</evidence>
<dbReference type="SUPFAM" id="SSF55073">
    <property type="entry name" value="Nucleotide cyclase"/>
    <property type="match status" value="1"/>
</dbReference>
<evidence type="ECO:0000256" key="1">
    <source>
        <dbReference type="ARBA" id="ARBA00001946"/>
    </source>
</evidence>
<dbReference type="InterPro" id="IPR029787">
    <property type="entry name" value="Nucleotide_cyclase"/>
</dbReference>